<dbReference type="SUPFAM" id="SSF51905">
    <property type="entry name" value="FAD/NAD(P)-binding domain"/>
    <property type="match status" value="1"/>
</dbReference>
<comment type="cofactor">
    <cofactor evidence="1">
        <name>FAD</name>
        <dbReference type="ChEBI" id="CHEBI:57692"/>
    </cofactor>
</comment>
<dbReference type="EMBL" id="CABFNS010000714">
    <property type="protein sequence ID" value="VUC23918.1"/>
    <property type="molecule type" value="Genomic_DNA"/>
</dbReference>
<keyword evidence="7" id="KW-1133">Transmembrane helix</keyword>
<organism evidence="9 10">
    <name type="scientific">Bionectria ochroleuca</name>
    <name type="common">Gliocladium roseum</name>
    <dbReference type="NCBI Taxonomy" id="29856"/>
    <lineage>
        <taxon>Eukaryota</taxon>
        <taxon>Fungi</taxon>
        <taxon>Dikarya</taxon>
        <taxon>Ascomycota</taxon>
        <taxon>Pezizomycotina</taxon>
        <taxon>Sordariomycetes</taxon>
        <taxon>Hypocreomycetidae</taxon>
        <taxon>Hypocreales</taxon>
        <taxon>Bionectriaceae</taxon>
        <taxon>Clonostachys</taxon>
    </lineage>
</organism>
<protein>
    <recommendedName>
        <fullName evidence="8">FAD-binding domain-containing protein</fullName>
    </recommendedName>
</protein>
<feature type="transmembrane region" description="Helical" evidence="7">
    <location>
        <begin position="769"/>
        <end position="795"/>
    </location>
</feature>
<keyword evidence="7" id="KW-0812">Transmembrane</keyword>
<accession>A0ABY6TYY6</accession>
<evidence type="ECO:0000256" key="6">
    <source>
        <dbReference type="ARBA" id="ARBA00023033"/>
    </source>
</evidence>
<feature type="transmembrane region" description="Helical" evidence="7">
    <location>
        <begin position="735"/>
        <end position="757"/>
    </location>
</feature>
<gene>
    <name evidence="9" type="ORF">CLO192961_LOCUS130556</name>
</gene>
<dbReference type="InterPro" id="IPR002938">
    <property type="entry name" value="FAD-bd"/>
</dbReference>
<dbReference type="InterPro" id="IPR050562">
    <property type="entry name" value="FAD_mOase_fung"/>
</dbReference>
<evidence type="ECO:0000313" key="10">
    <source>
        <dbReference type="Proteomes" id="UP000766486"/>
    </source>
</evidence>
<feature type="transmembrane region" description="Helical" evidence="7">
    <location>
        <begin position="610"/>
        <end position="630"/>
    </location>
</feature>
<comment type="similarity">
    <text evidence="2">Belongs to the paxM FAD-dependent monooxygenase family.</text>
</comment>
<evidence type="ECO:0000259" key="8">
    <source>
        <dbReference type="Pfam" id="PF01494"/>
    </source>
</evidence>
<reference evidence="9 10" key="1">
    <citation type="submission" date="2019-06" db="EMBL/GenBank/DDBJ databases">
        <authorList>
            <person name="Broberg M."/>
        </authorList>
    </citation>
    <scope>NUCLEOTIDE SEQUENCE [LARGE SCALE GENOMIC DNA]</scope>
</reference>
<dbReference type="Pfam" id="PF01494">
    <property type="entry name" value="FAD_binding_3"/>
    <property type="match status" value="2"/>
</dbReference>
<keyword evidence="3" id="KW-0285">Flavoprotein</keyword>
<keyword evidence="5" id="KW-0560">Oxidoreductase</keyword>
<evidence type="ECO:0000256" key="2">
    <source>
        <dbReference type="ARBA" id="ARBA00007992"/>
    </source>
</evidence>
<evidence type="ECO:0000256" key="4">
    <source>
        <dbReference type="ARBA" id="ARBA00022827"/>
    </source>
</evidence>
<feature type="transmembrane region" description="Helical" evidence="7">
    <location>
        <begin position="642"/>
        <end position="663"/>
    </location>
</feature>
<evidence type="ECO:0000256" key="7">
    <source>
        <dbReference type="SAM" id="Phobius"/>
    </source>
</evidence>
<dbReference type="Proteomes" id="UP000766486">
    <property type="component" value="Unassembled WGS sequence"/>
</dbReference>
<dbReference type="InterPro" id="IPR036188">
    <property type="entry name" value="FAD/NAD-bd_sf"/>
</dbReference>
<feature type="domain" description="FAD-binding" evidence="8">
    <location>
        <begin position="257"/>
        <end position="346"/>
    </location>
</feature>
<feature type="transmembrane region" description="Helical" evidence="7">
    <location>
        <begin position="564"/>
        <end position="590"/>
    </location>
</feature>
<dbReference type="Gene3D" id="3.50.50.60">
    <property type="entry name" value="FAD/NAD(P)-binding domain"/>
    <property type="match status" value="1"/>
</dbReference>
<comment type="caution">
    <text evidence="9">The sequence shown here is derived from an EMBL/GenBank/DDBJ whole genome shotgun (WGS) entry which is preliminary data.</text>
</comment>
<evidence type="ECO:0000256" key="3">
    <source>
        <dbReference type="ARBA" id="ARBA00022630"/>
    </source>
</evidence>
<sequence length="811" mass="92708">MGADSNFKVIIGGGSITGLTLANMLQLHAIDFVVLEAWHDIAPQVGASIGMLPHGNRILDQLGLYRKILELCPPLDSFHFRDQTGKIICEFRGMNRSMHERHGYPITFLDRQMVLQVLYNNIKDKTKVLTKKRVDKVTTTDDGVLVQTTDGSAYRGDILIGADGIHSTVRKEMWRNANKQAPGWFPSDEHNCVPCDYGCVFGISNPCESIEPGSSNSVFRKHQSYILNGGPGGRVYWFYFFKLPRRAYGDDIPTYTEQDKEEVLKRRENDDITPTLKFKEVLDKRISSVLVPLQEYVFRQWHYKRIMTIGDSAHKFHPIAGHGGNACIESSATLVNALVKILKERQGRRPSMSDIEKVFASTQLIRQTRTTQLKCHSHEQQQTELLDTPLHELMAFYLLPMSDMEDVTFNFSRNMPLAEKLDSPKLTPKPRLVPYKDELLSSPKPRGAAKWYFVSFYLAVAALVHYGMWIWSAHYELDSQLGAIISTGRFINDANFTLKRTYIGIKVIDDYLVFLAAAYMPGVNQWAINFSTLQRYFLGGLVQPITIWAIEAYRKRNSLNPMAFTIWLTLVQWAGVGIYMPIYYAVYTFISEPETYWWPLHREVPLQHAATLKWALLGYLIPTALMFYPWASPERIQNFESLWQPSPMFVPLFYGLFGSLYAARHKIKHTQRVAHETFPDVTHLNMLYLGSAVLGFMLHIWMLVRISWSSEMTFSSVFWPDFSPQPKELGEGLRALFMADFWGFHVATFGWLCMAVWDLKRVGRSNVSLVNASALILAGNFLIGPGTTMSLVWYWREKVMAKTQFARGGVI</sequence>
<keyword evidence="4" id="KW-0274">FAD</keyword>
<proteinExistence type="inferred from homology"/>
<feature type="domain" description="FAD-binding" evidence="8">
    <location>
        <begin position="8"/>
        <end position="173"/>
    </location>
</feature>
<keyword evidence="6" id="KW-0503">Monooxygenase</keyword>
<evidence type="ECO:0000256" key="5">
    <source>
        <dbReference type="ARBA" id="ARBA00023002"/>
    </source>
</evidence>
<evidence type="ECO:0000313" key="9">
    <source>
        <dbReference type="EMBL" id="VUC23918.1"/>
    </source>
</evidence>
<keyword evidence="10" id="KW-1185">Reference proteome</keyword>
<feature type="transmembrane region" description="Helical" evidence="7">
    <location>
        <begin position="683"/>
        <end position="704"/>
    </location>
</feature>
<dbReference type="PRINTS" id="PR00420">
    <property type="entry name" value="RNGMNOXGNASE"/>
</dbReference>
<evidence type="ECO:0000256" key="1">
    <source>
        <dbReference type="ARBA" id="ARBA00001974"/>
    </source>
</evidence>
<keyword evidence="7" id="KW-0472">Membrane</keyword>
<feature type="transmembrane region" description="Helical" evidence="7">
    <location>
        <begin position="451"/>
        <end position="471"/>
    </location>
</feature>
<dbReference type="PANTHER" id="PTHR47356:SF2">
    <property type="entry name" value="FAD-BINDING DOMAIN-CONTAINING PROTEIN-RELATED"/>
    <property type="match status" value="1"/>
</dbReference>
<dbReference type="PANTHER" id="PTHR47356">
    <property type="entry name" value="FAD-DEPENDENT MONOOXYGENASE ASQG-RELATED"/>
    <property type="match status" value="1"/>
</dbReference>
<name>A0ABY6TYY6_BIOOC</name>